<name>A0A8J4F197_9CHLO</name>
<evidence type="ECO:0000313" key="2">
    <source>
        <dbReference type="Proteomes" id="UP000747399"/>
    </source>
</evidence>
<evidence type="ECO:0000313" key="1">
    <source>
        <dbReference type="EMBL" id="GIL55460.1"/>
    </source>
</evidence>
<dbReference type="AlphaFoldDB" id="A0A8J4F197"/>
<protein>
    <submittedName>
        <fullName evidence="1">Uncharacterized protein</fullName>
    </submittedName>
</protein>
<accession>A0A8J4F197</accession>
<keyword evidence="2" id="KW-1185">Reference proteome</keyword>
<dbReference type="Proteomes" id="UP000747399">
    <property type="component" value="Unassembled WGS sequence"/>
</dbReference>
<organism evidence="1 2">
    <name type="scientific">Volvox africanus</name>
    <dbReference type="NCBI Taxonomy" id="51714"/>
    <lineage>
        <taxon>Eukaryota</taxon>
        <taxon>Viridiplantae</taxon>
        <taxon>Chlorophyta</taxon>
        <taxon>core chlorophytes</taxon>
        <taxon>Chlorophyceae</taxon>
        <taxon>CS clade</taxon>
        <taxon>Chlamydomonadales</taxon>
        <taxon>Volvocaceae</taxon>
        <taxon>Volvox</taxon>
    </lineage>
</organism>
<gene>
    <name evidence="1" type="ORF">Vafri_11002</name>
</gene>
<proteinExistence type="predicted"/>
<sequence length="111" mass="12773">MVWWWPWGSSKTPEQEAARGPAALERKCKSRRSALAGCRLANPDKPMEACKNLELAVVTCLAEGLCKPHHEEHRRCYTSVYKTGHYKGQGHCIPYEEAMKECLRKQKRYPL</sequence>
<dbReference type="EMBL" id="BNCO01000021">
    <property type="protein sequence ID" value="GIL55460.1"/>
    <property type="molecule type" value="Genomic_DNA"/>
</dbReference>
<reference evidence="1" key="1">
    <citation type="journal article" date="2021" name="Proc. Natl. Acad. Sci. U.S.A.">
        <title>Three genomes in the algal genus Volvox reveal the fate of a haploid sex-determining region after a transition to homothallism.</title>
        <authorList>
            <person name="Yamamoto K."/>
            <person name="Hamaji T."/>
            <person name="Kawai-Toyooka H."/>
            <person name="Matsuzaki R."/>
            <person name="Takahashi F."/>
            <person name="Nishimura Y."/>
            <person name="Kawachi M."/>
            <person name="Noguchi H."/>
            <person name="Minakuchi Y."/>
            <person name="Umen J.G."/>
            <person name="Toyoda A."/>
            <person name="Nozaki H."/>
        </authorList>
    </citation>
    <scope>NUCLEOTIDE SEQUENCE</scope>
    <source>
        <strain evidence="1">NIES-3780</strain>
    </source>
</reference>
<comment type="caution">
    <text evidence="1">The sequence shown here is derived from an EMBL/GenBank/DDBJ whole genome shotgun (WGS) entry which is preliminary data.</text>
</comment>